<feature type="region of interest" description="Disordered" evidence="1">
    <location>
        <begin position="1"/>
        <end position="36"/>
    </location>
</feature>
<feature type="compositionally biased region" description="Polar residues" evidence="1">
    <location>
        <begin position="19"/>
        <end position="36"/>
    </location>
</feature>
<dbReference type="OrthoDB" id="6286406at2759"/>
<evidence type="ECO:0000313" key="2">
    <source>
        <dbReference type="EMBL" id="CAH1784780.1"/>
    </source>
</evidence>
<dbReference type="EMBL" id="CAIIXF020000005">
    <property type="protein sequence ID" value="CAH1784780.1"/>
    <property type="molecule type" value="Genomic_DNA"/>
</dbReference>
<protein>
    <submittedName>
        <fullName evidence="2">Uncharacterized protein</fullName>
    </submittedName>
</protein>
<evidence type="ECO:0000313" key="3">
    <source>
        <dbReference type="Proteomes" id="UP000749559"/>
    </source>
</evidence>
<accession>A0A8J1T4Y0</accession>
<reference evidence="2" key="1">
    <citation type="submission" date="2022-03" db="EMBL/GenBank/DDBJ databases">
        <authorList>
            <person name="Martin C."/>
        </authorList>
    </citation>
    <scope>NUCLEOTIDE SEQUENCE</scope>
</reference>
<sequence length="367" mass="42531">MSARPKSSHPSADRRKHTATNSAKSQKTASNSASTYGDENFELLEYEWPDLPPMFQIKDAMSRRKISSGISYLLPPDKPKISIENTYRTDLRTMFQSPFTENLYRNNDSHVKQQLKFNFTPNTPPPRFKVRQKSARKKDIALNDSSEKIRQSYCKSAPPKLQKTLQTKLRSNLFLPIPVKVPEEAQKLKAEVEEMLLEVEDADDFNPDTDESIPSENTHEKHPKKTSRRHSENVKDNNHIIEKLKAHKTILITDESTSEHSVPSLRRSSISNSITKTPKKAPLIRRKSEYKMVHFGDEEEVSYNPIRKTKNFKNYDEVKNIAGPEKLPIPKDFKSPYLNDGQNDRIWDWLNYDQKLTSFDYFIDLCS</sequence>
<organism evidence="2 3">
    <name type="scientific">Owenia fusiformis</name>
    <name type="common">Polychaete worm</name>
    <dbReference type="NCBI Taxonomy" id="6347"/>
    <lineage>
        <taxon>Eukaryota</taxon>
        <taxon>Metazoa</taxon>
        <taxon>Spiralia</taxon>
        <taxon>Lophotrochozoa</taxon>
        <taxon>Annelida</taxon>
        <taxon>Polychaeta</taxon>
        <taxon>Sedentaria</taxon>
        <taxon>Canalipalpata</taxon>
        <taxon>Sabellida</taxon>
        <taxon>Oweniida</taxon>
        <taxon>Oweniidae</taxon>
        <taxon>Owenia</taxon>
    </lineage>
</organism>
<keyword evidence="3" id="KW-1185">Reference proteome</keyword>
<gene>
    <name evidence="2" type="ORF">OFUS_LOCUS10918</name>
</gene>
<feature type="region of interest" description="Disordered" evidence="1">
    <location>
        <begin position="199"/>
        <end position="237"/>
    </location>
</feature>
<evidence type="ECO:0000256" key="1">
    <source>
        <dbReference type="SAM" id="MobiDB-lite"/>
    </source>
</evidence>
<comment type="caution">
    <text evidence="2">The sequence shown here is derived from an EMBL/GenBank/DDBJ whole genome shotgun (WGS) entry which is preliminary data.</text>
</comment>
<name>A0A8J1T4Y0_OWEFU</name>
<proteinExistence type="predicted"/>
<dbReference type="Proteomes" id="UP000749559">
    <property type="component" value="Unassembled WGS sequence"/>
</dbReference>
<feature type="compositionally biased region" description="Acidic residues" evidence="1">
    <location>
        <begin position="199"/>
        <end position="213"/>
    </location>
</feature>
<dbReference type="AlphaFoldDB" id="A0A8J1T4Y0"/>